<organism evidence="2 3">
    <name type="scientific">Punica granatum</name>
    <name type="common">Pomegranate</name>
    <dbReference type="NCBI Taxonomy" id="22663"/>
    <lineage>
        <taxon>Eukaryota</taxon>
        <taxon>Viridiplantae</taxon>
        <taxon>Streptophyta</taxon>
        <taxon>Embryophyta</taxon>
        <taxon>Tracheophyta</taxon>
        <taxon>Spermatophyta</taxon>
        <taxon>Magnoliopsida</taxon>
        <taxon>eudicotyledons</taxon>
        <taxon>Gunneridae</taxon>
        <taxon>Pentapetalae</taxon>
        <taxon>rosids</taxon>
        <taxon>malvids</taxon>
        <taxon>Myrtales</taxon>
        <taxon>Lythraceae</taxon>
        <taxon>Punica</taxon>
    </lineage>
</organism>
<dbReference type="EMBL" id="MTKT01003649">
    <property type="protein sequence ID" value="OWM74710.1"/>
    <property type="molecule type" value="Genomic_DNA"/>
</dbReference>
<feature type="region of interest" description="Disordered" evidence="1">
    <location>
        <begin position="94"/>
        <end position="166"/>
    </location>
</feature>
<evidence type="ECO:0000313" key="3">
    <source>
        <dbReference type="Proteomes" id="UP000197138"/>
    </source>
</evidence>
<feature type="region of interest" description="Disordered" evidence="1">
    <location>
        <begin position="1"/>
        <end position="29"/>
    </location>
</feature>
<reference evidence="3" key="1">
    <citation type="journal article" date="2017" name="Plant J.">
        <title>The pomegranate (Punica granatum L.) genome and the genomics of punicalagin biosynthesis.</title>
        <authorList>
            <person name="Qin G."/>
            <person name="Xu C."/>
            <person name="Ming R."/>
            <person name="Tang H."/>
            <person name="Guyot R."/>
            <person name="Kramer E.M."/>
            <person name="Hu Y."/>
            <person name="Yi X."/>
            <person name="Qi Y."/>
            <person name="Xu X."/>
            <person name="Gao Z."/>
            <person name="Pan H."/>
            <person name="Jian J."/>
            <person name="Tian Y."/>
            <person name="Yue Z."/>
            <person name="Xu Y."/>
        </authorList>
    </citation>
    <scope>NUCLEOTIDE SEQUENCE [LARGE SCALE GENOMIC DNA]</scope>
    <source>
        <strain evidence="3">cv. Dabenzi</strain>
    </source>
</reference>
<evidence type="ECO:0000313" key="2">
    <source>
        <dbReference type="EMBL" id="OWM74710.1"/>
    </source>
</evidence>
<dbReference type="Proteomes" id="UP000197138">
    <property type="component" value="Unassembled WGS sequence"/>
</dbReference>
<evidence type="ECO:0000256" key="1">
    <source>
        <dbReference type="SAM" id="MobiDB-lite"/>
    </source>
</evidence>
<accession>A0A218WQS2</accession>
<proteinExistence type="predicted"/>
<comment type="caution">
    <text evidence="2">The sequence shown here is derived from an EMBL/GenBank/DDBJ whole genome shotgun (WGS) entry which is preliminary data.</text>
</comment>
<feature type="compositionally biased region" description="Basic and acidic residues" evidence="1">
    <location>
        <begin position="124"/>
        <end position="136"/>
    </location>
</feature>
<name>A0A218WQS2_PUNGR</name>
<gene>
    <name evidence="2" type="ORF">CDL15_Pgr008288</name>
</gene>
<dbReference type="AlphaFoldDB" id="A0A218WQS2"/>
<feature type="compositionally biased region" description="Basic and acidic residues" evidence="1">
    <location>
        <begin position="95"/>
        <end position="104"/>
    </location>
</feature>
<protein>
    <submittedName>
        <fullName evidence="2">Uncharacterized protein</fullName>
    </submittedName>
</protein>
<sequence>MNKRRRAGSTRKALESGRKNLQAKNPENSGAGIAALFFTKITEAPKGAQYGTLKISLGAKVTNNTHPGTIKAMGEIFGAHSRKTEITAIPGHLKTFGEHGESPSHKSLGSPGPTVFGRGQRANDVPRSKRVTETNVKRHKEQSGTGGSQFHSKRPNKAKAALEAPSRLNVRSYDGWRY</sequence>